<dbReference type="RefSeq" id="WP_378136195.1">
    <property type="nucleotide sequence ID" value="NZ_JBHSMI010000029.1"/>
</dbReference>
<feature type="domain" description="Non-reducing end beta-L-arabinofuranosidase-like GH127 middle" evidence="1">
    <location>
        <begin position="389"/>
        <end position="473"/>
    </location>
</feature>
<gene>
    <name evidence="2" type="ORF">ACFPOF_20735</name>
</gene>
<organism evidence="2 3">
    <name type="scientific">Cohnella soli</name>
    <dbReference type="NCBI Taxonomy" id="425005"/>
    <lineage>
        <taxon>Bacteria</taxon>
        <taxon>Bacillati</taxon>
        <taxon>Bacillota</taxon>
        <taxon>Bacilli</taxon>
        <taxon>Bacillales</taxon>
        <taxon>Paenibacillaceae</taxon>
        <taxon>Cohnella</taxon>
    </lineage>
</organism>
<protein>
    <recommendedName>
        <fullName evidence="1">Non-reducing end beta-L-arabinofuranosidase-like GH127 middle domain-containing protein</fullName>
    </recommendedName>
</protein>
<evidence type="ECO:0000259" key="1">
    <source>
        <dbReference type="Pfam" id="PF20736"/>
    </source>
</evidence>
<evidence type="ECO:0000313" key="2">
    <source>
        <dbReference type="EMBL" id="MFC5405173.1"/>
    </source>
</evidence>
<reference evidence="3" key="1">
    <citation type="journal article" date="2019" name="Int. J. Syst. Evol. Microbiol.">
        <title>The Global Catalogue of Microorganisms (GCM) 10K type strain sequencing project: providing services to taxonomists for standard genome sequencing and annotation.</title>
        <authorList>
            <consortium name="The Broad Institute Genomics Platform"/>
            <consortium name="The Broad Institute Genome Sequencing Center for Infectious Disease"/>
            <person name="Wu L."/>
            <person name="Ma J."/>
        </authorList>
    </citation>
    <scope>NUCLEOTIDE SEQUENCE [LARGE SCALE GENOMIC DNA]</scope>
    <source>
        <strain evidence="3">CGMCC 1.18575</strain>
    </source>
</reference>
<dbReference type="InterPro" id="IPR008928">
    <property type="entry name" value="6-hairpin_glycosidase_sf"/>
</dbReference>
<proteinExistence type="predicted"/>
<comment type="caution">
    <text evidence="2">The sequence shown here is derived from an EMBL/GenBank/DDBJ whole genome shotgun (WGS) entry which is preliminary data.</text>
</comment>
<dbReference type="InterPro" id="IPR049046">
    <property type="entry name" value="Beta-AFase-like_GH127_middle"/>
</dbReference>
<dbReference type="EMBL" id="JBHSMI010000029">
    <property type="protein sequence ID" value="MFC5405173.1"/>
    <property type="molecule type" value="Genomic_DNA"/>
</dbReference>
<dbReference type="Proteomes" id="UP001596113">
    <property type="component" value="Unassembled WGS sequence"/>
</dbReference>
<accession>A0ABW0HXA8</accession>
<evidence type="ECO:0000313" key="3">
    <source>
        <dbReference type="Proteomes" id="UP001596113"/>
    </source>
</evidence>
<dbReference type="SUPFAM" id="SSF48208">
    <property type="entry name" value="Six-hairpin glycosidases"/>
    <property type="match status" value="1"/>
</dbReference>
<keyword evidence="3" id="KW-1185">Reference proteome</keyword>
<sequence length="561" mass="62904">MKTAHWKEIKVYGDMYERAILNYDRLETEEYRCPRVFREGGYSWPGDWEGRTILALVMLAQSTGREPLYLAEIMKWLPERLNAKGYFGTIHGEGLADEQQLSGHSWLLRAMAEHHLWKGDDASLRVLEDVVRHLLLPVRGLYNRYPIEAEARVTEKGEFGGEAIGSLLEGRAGEWYLSTDVGCAFILLDGATHAYQLLKWPELAELIEEMIANFRRIDLAGLSFQTHATLSALRGILRHYDTTGDASLLQLAQTVFSLYTREGMTENYANYNWFGRPEWTEPCAVVDSFIVAVELWKHTAEASYLELAQGILYNGLGYGQRPNGGFGCDCCAGAHDEWLQPKTGLFEAYWCCSMRGGDGLSRAIGYGCFTDQERGAFALPFPQNGQMRITLAGGQMTAMQTTAYPYEGTIRLEIRESTIGVPVTAKIFFPSWSDAKKARLKVNGQDAQPVFSAGFVEWTGIPMTGTVVEMSMPVELRWENTLNARSLPDRRSLYHGALMLGSIGGANASETSFELSELEPVSASEAVYRIRGSGLAFRPIRELGRLAMERAAEDRRQVLFR</sequence>
<name>A0ABW0HXA8_9BACL</name>
<dbReference type="Pfam" id="PF20736">
    <property type="entry name" value="Glyco_hydro127M"/>
    <property type="match status" value="1"/>
</dbReference>